<dbReference type="SUPFAM" id="SSF52096">
    <property type="entry name" value="ClpP/crotonase"/>
    <property type="match status" value="1"/>
</dbReference>
<dbReference type="RefSeq" id="WP_176006058.1">
    <property type="nucleotide sequence ID" value="NZ_JABWMI010000010.1"/>
</dbReference>
<dbReference type="Gene3D" id="2.60.40.10">
    <property type="entry name" value="Immunoglobulins"/>
    <property type="match status" value="1"/>
</dbReference>
<feature type="domain" description="Tail specific protease" evidence="2">
    <location>
        <begin position="103"/>
        <end position="310"/>
    </location>
</feature>
<feature type="chain" id="PRO_5031124849" description="Tail specific protease domain-containing protein" evidence="1">
    <location>
        <begin position="19"/>
        <end position="434"/>
    </location>
</feature>
<dbReference type="Pfam" id="PF03572">
    <property type="entry name" value="Peptidase_S41"/>
    <property type="match status" value="1"/>
</dbReference>
<dbReference type="AlphaFoldDB" id="A0A7Y8Y299"/>
<dbReference type="InterPro" id="IPR013783">
    <property type="entry name" value="Ig-like_fold"/>
</dbReference>
<dbReference type="Proteomes" id="UP000535020">
    <property type="component" value="Unassembled WGS sequence"/>
</dbReference>
<dbReference type="GO" id="GO:0008236">
    <property type="term" value="F:serine-type peptidase activity"/>
    <property type="evidence" value="ECO:0007669"/>
    <property type="project" value="InterPro"/>
</dbReference>
<dbReference type="InterPro" id="IPR032640">
    <property type="entry name" value="AMPK1_CBM"/>
</dbReference>
<dbReference type="CDD" id="cd07563">
    <property type="entry name" value="Peptidase_S41_IRBP"/>
    <property type="match status" value="1"/>
</dbReference>
<dbReference type="Gene3D" id="3.30.750.44">
    <property type="match status" value="1"/>
</dbReference>
<evidence type="ECO:0000256" key="1">
    <source>
        <dbReference type="SAM" id="SignalP"/>
    </source>
</evidence>
<keyword evidence="1" id="KW-0732">Signal</keyword>
<proteinExistence type="predicted"/>
<accession>A0A7Y8Y299</accession>
<dbReference type="Pfam" id="PF11918">
    <property type="entry name" value="Peptidase_S41_N"/>
    <property type="match status" value="1"/>
</dbReference>
<gene>
    <name evidence="3" type="ORF">HZF10_10045</name>
</gene>
<evidence type="ECO:0000259" key="2">
    <source>
        <dbReference type="SMART" id="SM00245"/>
    </source>
</evidence>
<keyword evidence="4" id="KW-1185">Reference proteome</keyword>
<name>A0A7Y8Y299_9FLAO</name>
<comment type="caution">
    <text evidence="3">The sequence shown here is derived from an EMBL/GenBank/DDBJ whole genome shotgun (WGS) entry which is preliminary data.</text>
</comment>
<evidence type="ECO:0000313" key="3">
    <source>
        <dbReference type="EMBL" id="NYA71261.1"/>
    </source>
</evidence>
<dbReference type="EMBL" id="JACBJI010000003">
    <property type="protein sequence ID" value="NYA71261.1"/>
    <property type="molecule type" value="Genomic_DNA"/>
</dbReference>
<dbReference type="InterPro" id="IPR005151">
    <property type="entry name" value="Tail-specific_protease"/>
</dbReference>
<dbReference type="InterPro" id="IPR014756">
    <property type="entry name" value="Ig_E-set"/>
</dbReference>
<dbReference type="PANTHER" id="PTHR11261:SF3">
    <property type="entry name" value="RETINOL-BINDING PROTEIN 3"/>
    <property type="match status" value="1"/>
</dbReference>
<dbReference type="InterPro" id="IPR029045">
    <property type="entry name" value="ClpP/crotonase-like_dom_sf"/>
</dbReference>
<dbReference type="PANTHER" id="PTHR11261">
    <property type="entry name" value="INTERPHOTORECEPTOR RETINOID-BINDING PROTEIN"/>
    <property type="match status" value="1"/>
</dbReference>
<sequence>MKRIILTGIAMLCLGVTAQTPITESDKKETLAKLGRTLNEKYYSAELGKQLNTYLDKRTKSGAYDHILSGEHFASQLTSELQQQVNDKHIRVEYHPETLPPDDRAEIMSIPESEKVGYGNMLRHINYGIRKVEVLRGNIGYIDFESFVDPEFASETYVGMMAYLSHTEALIIDLRQCGGSYSPKAVPFLMSYFFNDPVKLEETYWRKTNSTTQAWTAAVVPGQKYLNKPIYVLTSHATFSGAEAFVNGMKKYKRATIIGQPTGGGSHAGGIVRLSDHFQAYISVGKIIANNEHDLSDWESQGITPDVVVNTKLALNLAQQLAMKNSIATTDEDVWRNALQQWIKEVEDEKPVLKTVTFELKGFNQAKEVKLAGTFNDWTQTGMQKLKKGWSATVESETGKQRYKFIVDGKWIVDPDNPDTVNIQGNTDSVIEVN</sequence>
<reference evidence="3 4" key="1">
    <citation type="submission" date="2020-07" db="EMBL/GenBank/DDBJ databases">
        <authorList>
            <person name="Sun Q."/>
        </authorList>
    </citation>
    <scope>NUCLEOTIDE SEQUENCE [LARGE SCALE GENOMIC DNA]</scope>
    <source>
        <strain evidence="3 4">MAH-1</strain>
    </source>
</reference>
<dbReference type="CDD" id="cd02859">
    <property type="entry name" value="E_set_AMPKbeta_like_N"/>
    <property type="match status" value="1"/>
</dbReference>
<organism evidence="3 4">
    <name type="scientific">Flavobacterium agri</name>
    <dbReference type="NCBI Taxonomy" id="2743471"/>
    <lineage>
        <taxon>Bacteria</taxon>
        <taxon>Pseudomonadati</taxon>
        <taxon>Bacteroidota</taxon>
        <taxon>Flavobacteriia</taxon>
        <taxon>Flavobacteriales</taxon>
        <taxon>Flavobacteriaceae</taxon>
        <taxon>Flavobacterium</taxon>
    </lineage>
</organism>
<evidence type="ECO:0000313" key="4">
    <source>
        <dbReference type="Proteomes" id="UP000535020"/>
    </source>
</evidence>
<dbReference type="SUPFAM" id="SSF81296">
    <property type="entry name" value="E set domains"/>
    <property type="match status" value="1"/>
</dbReference>
<dbReference type="Gene3D" id="3.90.226.10">
    <property type="entry name" value="2-enoyl-CoA Hydratase, Chain A, domain 1"/>
    <property type="match status" value="1"/>
</dbReference>
<dbReference type="GO" id="GO:0006508">
    <property type="term" value="P:proteolysis"/>
    <property type="evidence" value="ECO:0007669"/>
    <property type="project" value="InterPro"/>
</dbReference>
<feature type="signal peptide" evidence="1">
    <location>
        <begin position="1"/>
        <end position="18"/>
    </location>
</feature>
<dbReference type="SMART" id="SM00245">
    <property type="entry name" value="TSPc"/>
    <property type="match status" value="1"/>
</dbReference>
<dbReference type="Pfam" id="PF16561">
    <property type="entry name" value="AMPK1_CBM"/>
    <property type="match status" value="1"/>
</dbReference>
<protein>
    <recommendedName>
        <fullName evidence="2">Tail specific protease domain-containing protein</fullName>
    </recommendedName>
</protein>